<accession>K0THR0</accession>
<feature type="non-terminal residue" evidence="2">
    <location>
        <position position="1"/>
    </location>
</feature>
<reference evidence="2 3" key="1">
    <citation type="journal article" date="2012" name="Genome Biol.">
        <title>Genome and low-iron response of an oceanic diatom adapted to chronic iron limitation.</title>
        <authorList>
            <person name="Lommer M."/>
            <person name="Specht M."/>
            <person name="Roy A.S."/>
            <person name="Kraemer L."/>
            <person name="Andreson R."/>
            <person name="Gutowska M.A."/>
            <person name="Wolf J."/>
            <person name="Bergner S.V."/>
            <person name="Schilhabel M.B."/>
            <person name="Klostermeier U.C."/>
            <person name="Beiko R.G."/>
            <person name="Rosenstiel P."/>
            <person name="Hippler M."/>
            <person name="Laroche J."/>
        </authorList>
    </citation>
    <scope>NUCLEOTIDE SEQUENCE [LARGE SCALE GENOMIC DNA]</scope>
    <source>
        <strain evidence="2 3">CCMP1005</strain>
    </source>
</reference>
<dbReference type="EMBL" id="AGNL01001390">
    <property type="protein sequence ID" value="EJK77030.1"/>
    <property type="molecule type" value="Genomic_DNA"/>
</dbReference>
<evidence type="ECO:0000313" key="2">
    <source>
        <dbReference type="EMBL" id="EJK77030.1"/>
    </source>
</evidence>
<proteinExistence type="predicted"/>
<name>K0THR0_THAOC</name>
<dbReference type="Proteomes" id="UP000266841">
    <property type="component" value="Unassembled WGS sequence"/>
</dbReference>
<feature type="compositionally biased region" description="Basic and acidic residues" evidence="1">
    <location>
        <begin position="48"/>
        <end position="64"/>
    </location>
</feature>
<evidence type="ECO:0000256" key="1">
    <source>
        <dbReference type="SAM" id="MobiDB-lite"/>
    </source>
</evidence>
<keyword evidence="3" id="KW-1185">Reference proteome</keyword>
<gene>
    <name evidence="2" type="ORF">THAOC_01165</name>
</gene>
<evidence type="ECO:0000313" key="3">
    <source>
        <dbReference type="Proteomes" id="UP000266841"/>
    </source>
</evidence>
<sequence length="64" mass="6144">GSGHGRQGRDMGGATERSLEMGDESSHRGAGTRAEGGGAAAAAAPGAGRDESPPGRAARGRDAA</sequence>
<feature type="region of interest" description="Disordered" evidence="1">
    <location>
        <begin position="1"/>
        <end position="64"/>
    </location>
</feature>
<dbReference type="AlphaFoldDB" id="K0THR0"/>
<organism evidence="2 3">
    <name type="scientific">Thalassiosira oceanica</name>
    <name type="common">Marine diatom</name>
    <dbReference type="NCBI Taxonomy" id="159749"/>
    <lineage>
        <taxon>Eukaryota</taxon>
        <taxon>Sar</taxon>
        <taxon>Stramenopiles</taxon>
        <taxon>Ochrophyta</taxon>
        <taxon>Bacillariophyta</taxon>
        <taxon>Coscinodiscophyceae</taxon>
        <taxon>Thalassiosirophycidae</taxon>
        <taxon>Thalassiosirales</taxon>
        <taxon>Thalassiosiraceae</taxon>
        <taxon>Thalassiosira</taxon>
    </lineage>
</organism>
<feature type="compositionally biased region" description="Basic and acidic residues" evidence="1">
    <location>
        <begin position="17"/>
        <end position="27"/>
    </location>
</feature>
<protein>
    <submittedName>
        <fullName evidence="2">Uncharacterized protein</fullName>
    </submittedName>
</protein>
<comment type="caution">
    <text evidence="2">The sequence shown here is derived from an EMBL/GenBank/DDBJ whole genome shotgun (WGS) entry which is preliminary data.</text>
</comment>